<protein>
    <submittedName>
        <fullName evidence="2">CHAT domain-containing protein</fullName>
    </submittedName>
</protein>
<dbReference type="AlphaFoldDB" id="A0A7W7ZHF9"/>
<proteinExistence type="predicted"/>
<feature type="domain" description="CHAT" evidence="1">
    <location>
        <begin position="883"/>
        <end position="1158"/>
    </location>
</feature>
<dbReference type="Pfam" id="PF12770">
    <property type="entry name" value="CHAT"/>
    <property type="match status" value="1"/>
</dbReference>
<accession>A0A7W7ZHF9</accession>
<dbReference type="SUPFAM" id="SSF48452">
    <property type="entry name" value="TPR-like"/>
    <property type="match status" value="1"/>
</dbReference>
<dbReference type="RefSeq" id="WP_184221376.1">
    <property type="nucleotide sequence ID" value="NZ_JACHIP010000006.1"/>
</dbReference>
<reference evidence="2 3" key="1">
    <citation type="submission" date="2020-08" db="EMBL/GenBank/DDBJ databases">
        <title>Genomic Encyclopedia of Type Strains, Phase IV (KMG-V): Genome sequencing to study the core and pangenomes of soil and plant-associated prokaryotes.</title>
        <authorList>
            <person name="Whitman W."/>
        </authorList>
    </citation>
    <scope>NUCLEOTIDE SEQUENCE [LARGE SCALE GENOMIC DNA]</scope>
    <source>
        <strain evidence="2 3">M8UP14</strain>
    </source>
</reference>
<evidence type="ECO:0000259" key="1">
    <source>
        <dbReference type="Pfam" id="PF12770"/>
    </source>
</evidence>
<dbReference type="EMBL" id="JACHIP010000006">
    <property type="protein sequence ID" value="MBB5059669.1"/>
    <property type="molecule type" value="Genomic_DNA"/>
</dbReference>
<name>A0A7W7ZHF9_9BACT</name>
<dbReference type="Gene3D" id="1.25.40.10">
    <property type="entry name" value="Tetratricopeptide repeat domain"/>
    <property type="match status" value="2"/>
</dbReference>
<gene>
    <name evidence="2" type="ORF">HDF16_004395</name>
</gene>
<evidence type="ECO:0000313" key="3">
    <source>
        <dbReference type="Proteomes" id="UP000540989"/>
    </source>
</evidence>
<keyword evidence="3" id="KW-1185">Reference proteome</keyword>
<sequence length="1158" mass="126584">MPTPSCPAGTDWTAVAAGSLNPADAATVLEHAARCSHCGPLLKAAVEDFADELTPEEEEMLRSLPSSTLAGQSMIADSLRVSSLPPAGHAGWTSQSWFGARPELKFALPAAAVVLFGVGLVATRHYWQKPSPGSLIAQAYSENRTIELRIPGADYAPTRARRGGDTSNLERPGSLLRAESAIADGLRERPSDVALLDAEAQADLLDGNFEHAIEIAQRALETEPESAAALLDLSTAYFLRAEQNNGDEHDYALAIEYQSRVLTKSPDNPVVLYNRAVSEQRAYLYDRSADDWKHFLQVERDPAWLAEGRRQNDALLLLMKRSGRSDAVPAEDLPQLSQALRAHTGRRGETDWPGTRDEAYMNLALEHWLPAVSSSNYQHGHEEQENDGALLALSDELSQKHGDVWLSDLLASPHTPRWAEGVRELSVTVRLNEEGDLAQGVLHARRSLDDFLKEKSDAGSAAAAFQLARALDHSQMGDQCLPAAMEGLRSIRTHRYPWVETRIFYELSTCSSLRGNPAAAERFARHGEASAQAAGYPVLELVGRLFLDGVSSRAVAESDSWNRMRAGLHDYWNSEYPAFCAGEFFADMGFAAKTEHLWNFAEVVDQEALLKNSEGRDRVVKASGHASVAQAALAAGDARLADVEFGRAAEMFAALGKDSQVAHATLEIERASFELRQGWLEKARKRLEDVRNTLPAVGDQSTETLYHETLGELYLRSGKPDLAEEQLLQAIRLIEKGKNSLSSETEFLTWQLDKAQTYRLLLEIYSTRPEAEARSLAFLEWYQAEPLRVTPHATRTLAYDPLEQEAIPAAGEVVLAKRLADAAPTSPILVWASFPSELVIWELDRSGVHRVQVNVGAPQLQATSTRFARLCADPNSDLKALHRDANQLYAWLIAPVADRLPQSGALTIEPDVPLRGIPFAALEGPGGSYLGDRFAISESIGLLYSQIARPDGRITQKSVALSIGDPSPGELVRVNRLQRLPDADREADDVAARFDQHFLLQGSRATLAGVVKLLPRVQVFHFAGHAVMRGPEPGLLLASGPGEMQPSILSGQRDLSSQDLHNLQLAVLSGCETAMADQGMVDPGSLVRIFLRSGVPRVIASKWRVDSRASAETMGNFYTRLLQGEHAPAALAASERAIRSNPSTAHPYYWAAFTSFGS</sequence>
<organism evidence="2 3">
    <name type="scientific">Granulicella aggregans</name>
    <dbReference type="NCBI Taxonomy" id="474949"/>
    <lineage>
        <taxon>Bacteria</taxon>
        <taxon>Pseudomonadati</taxon>
        <taxon>Acidobacteriota</taxon>
        <taxon>Terriglobia</taxon>
        <taxon>Terriglobales</taxon>
        <taxon>Acidobacteriaceae</taxon>
        <taxon>Granulicella</taxon>
    </lineage>
</organism>
<dbReference type="InterPro" id="IPR024983">
    <property type="entry name" value="CHAT_dom"/>
</dbReference>
<dbReference type="InterPro" id="IPR011990">
    <property type="entry name" value="TPR-like_helical_dom_sf"/>
</dbReference>
<evidence type="ECO:0000313" key="2">
    <source>
        <dbReference type="EMBL" id="MBB5059669.1"/>
    </source>
</evidence>
<dbReference type="Proteomes" id="UP000540989">
    <property type="component" value="Unassembled WGS sequence"/>
</dbReference>
<comment type="caution">
    <text evidence="2">The sequence shown here is derived from an EMBL/GenBank/DDBJ whole genome shotgun (WGS) entry which is preliminary data.</text>
</comment>